<dbReference type="InterPro" id="IPR022894">
    <property type="entry name" value="Oligoribonuclease"/>
</dbReference>
<comment type="similarity">
    <text evidence="1">Belongs to the oligoribonuclease family.</text>
</comment>
<evidence type="ECO:0000313" key="8">
    <source>
        <dbReference type="Proteomes" id="UP000007798"/>
    </source>
</evidence>
<organism evidence="7 8">
    <name type="scientific">Drosophila willistoni</name>
    <name type="common">Fruit fly</name>
    <dbReference type="NCBI Taxonomy" id="7260"/>
    <lineage>
        <taxon>Eukaryota</taxon>
        <taxon>Metazoa</taxon>
        <taxon>Ecdysozoa</taxon>
        <taxon>Arthropoda</taxon>
        <taxon>Hexapoda</taxon>
        <taxon>Insecta</taxon>
        <taxon>Pterygota</taxon>
        <taxon>Neoptera</taxon>
        <taxon>Endopterygota</taxon>
        <taxon>Diptera</taxon>
        <taxon>Brachycera</taxon>
        <taxon>Muscomorpha</taxon>
        <taxon>Ephydroidea</taxon>
        <taxon>Drosophilidae</taxon>
        <taxon>Drosophila</taxon>
        <taxon>Sophophora</taxon>
    </lineage>
</organism>
<dbReference type="GO" id="GO:0003676">
    <property type="term" value="F:nucleic acid binding"/>
    <property type="evidence" value="ECO:0007669"/>
    <property type="project" value="InterPro"/>
</dbReference>
<dbReference type="FunFam" id="3.30.420.10:FF:000003">
    <property type="entry name" value="Oligoribonuclease"/>
    <property type="match status" value="1"/>
</dbReference>
<dbReference type="SUPFAM" id="SSF53098">
    <property type="entry name" value="Ribonuclease H-like"/>
    <property type="match status" value="1"/>
</dbReference>
<evidence type="ECO:0000256" key="1">
    <source>
        <dbReference type="ARBA" id="ARBA00009921"/>
    </source>
</evidence>
<dbReference type="Proteomes" id="UP000007798">
    <property type="component" value="Unassembled WGS sequence"/>
</dbReference>
<dbReference type="STRING" id="7260.B4NG42"/>
<dbReference type="PANTHER" id="PTHR11046:SF0">
    <property type="entry name" value="OLIGORIBONUCLEASE, MITOCHONDRIAL"/>
    <property type="match status" value="1"/>
</dbReference>
<keyword evidence="4" id="KW-0269">Exonuclease</keyword>
<dbReference type="CDD" id="cd06135">
    <property type="entry name" value="Orn"/>
    <property type="match status" value="1"/>
</dbReference>
<dbReference type="AlphaFoldDB" id="B4NG42"/>
<evidence type="ECO:0000256" key="5">
    <source>
        <dbReference type="ARBA" id="ARBA00072681"/>
    </source>
</evidence>
<dbReference type="SMART" id="SM00479">
    <property type="entry name" value="EXOIII"/>
    <property type="match status" value="1"/>
</dbReference>
<name>B4NG42_DROWI</name>
<dbReference type="GO" id="GO:0000175">
    <property type="term" value="F:3'-5'-RNA exonuclease activity"/>
    <property type="evidence" value="ECO:0007669"/>
    <property type="project" value="InterPro"/>
</dbReference>
<dbReference type="InterPro" id="IPR036397">
    <property type="entry name" value="RNaseH_sf"/>
</dbReference>
<evidence type="ECO:0000259" key="6">
    <source>
        <dbReference type="SMART" id="SM00479"/>
    </source>
</evidence>
<dbReference type="InterPro" id="IPR013520">
    <property type="entry name" value="Ribonucl_H"/>
</dbReference>
<evidence type="ECO:0000256" key="3">
    <source>
        <dbReference type="ARBA" id="ARBA00022801"/>
    </source>
</evidence>
<evidence type="ECO:0000313" key="7">
    <source>
        <dbReference type="EMBL" id="EDW83259.2"/>
    </source>
</evidence>
<sequence length="223" mass="25701">MIFQLKLNVIAKNATRFLQPLLSRATGLIQVNNMTTANACDQKGGKNTYMVWMDLEMTGLDIQKDKILEVSCLITDKDLNIQSNGLSFAINHPQEVYEQMNEWCIKQHYASGLVDSCKKSTVTPEAAEDLILTYLKQNIPEKTCVLAGNSVYMDRLFLYKYMPIVNKYLHYRIVDVSTIKELARRWNPDIIEKAPKKAFAHRSLDDIKDSIAELKFYKEHLFK</sequence>
<accession>B4NG42</accession>
<reference evidence="7 8" key="1">
    <citation type="journal article" date="2007" name="Nature">
        <title>Evolution of genes and genomes on the Drosophila phylogeny.</title>
        <authorList>
            <consortium name="Drosophila 12 Genomes Consortium"/>
            <person name="Clark A.G."/>
            <person name="Eisen M.B."/>
            <person name="Smith D.R."/>
            <person name="Bergman C.M."/>
            <person name="Oliver B."/>
            <person name="Markow T.A."/>
            <person name="Kaufman T.C."/>
            <person name="Kellis M."/>
            <person name="Gelbart W."/>
            <person name="Iyer V.N."/>
            <person name="Pollard D.A."/>
            <person name="Sackton T.B."/>
            <person name="Larracuente A.M."/>
            <person name="Singh N.D."/>
            <person name="Abad J.P."/>
            <person name="Abt D.N."/>
            <person name="Adryan B."/>
            <person name="Aguade M."/>
            <person name="Akashi H."/>
            <person name="Anderson W.W."/>
            <person name="Aquadro C.F."/>
            <person name="Ardell D.H."/>
            <person name="Arguello R."/>
            <person name="Artieri C.G."/>
            <person name="Barbash D.A."/>
            <person name="Barker D."/>
            <person name="Barsanti P."/>
            <person name="Batterham P."/>
            <person name="Batzoglou S."/>
            <person name="Begun D."/>
            <person name="Bhutkar A."/>
            <person name="Blanco E."/>
            <person name="Bosak S.A."/>
            <person name="Bradley R.K."/>
            <person name="Brand A.D."/>
            <person name="Brent M.R."/>
            <person name="Brooks A.N."/>
            <person name="Brown R.H."/>
            <person name="Butlin R.K."/>
            <person name="Caggese C."/>
            <person name="Calvi B.R."/>
            <person name="Bernardo de Carvalho A."/>
            <person name="Caspi A."/>
            <person name="Castrezana S."/>
            <person name="Celniker S.E."/>
            <person name="Chang J.L."/>
            <person name="Chapple C."/>
            <person name="Chatterji S."/>
            <person name="Chinwalla A."/>
            <person name="Civetta A."/>
            <person name="Clifton S.W."/>
            <person name="Comeron J.M."/>
            <person name="Costello J.C."/>
            <person name="Coyne J.A."/>
            <person name="Daub J."/>
            <person name="David R.G."/>
            <person name="Delcher A.L."/>
            <person name="Delehaunty K."/>
            <person name="Do C.B."/>
            <person name="Ebling H."/>
            <person name="Edwards K."/>
            <person name="Eickbush T."/>
            <person name="Evans J.D."/>
            <person name="Filipski A."/>
            <person name="Findeiss S."/>
            <person name="Freyhult E."/>
            <person name="Fulton L."/>
            <person name="Fulton R."/>
            <person name="Garcia A.C."/>
            <person name="Gardiner A."/>
            <person name="Garfield D.A."/>
            <person name="Garvin B.E."/>
            <person name="Gibson G."/>
            <person name="Gilbert D."/>
            <person name="Gnerre S."/>
            <person name="Godfrey J."/>
            <person name="Good R."/>
            <person name="Gotea V."/>
            <person name="Gravely B."/>
            <person name="Greenberg A.J."/>
            <person name="Griffiths-Jones S."/>
            <person name="Gross S."/>
            <person name="Guigo R."/>
            <person name="Gustafson E.A."/>
            <person name="Haerty W."/>
            <person name="Hahn M.W."/>
            <person name="Halligan D.L."/>
            <person name="Halpern A.L."/>
            <person name="Halter G.M."/>
            <person name="Han M.V."/>
            <person name="Heger A."/>
            <person name="Hillier L."/>
            <person name="Hinrichs A.S."/>
            <person name="Holmes I."/>
            <person name="Hoskins R.A."/>
            <person name="Hubisz M.J."/>
            <person name="Hultmark D."/>
            <person name="Huntley M.A."/>
            <person name="Jaffe D.B."/>
            <person name="Jagadeeshan S."/>
            <person name="Jeck W.R."/>
            <person name="Johnson J."/>
            <person name="Jones C.D."/>
            <person name="Jordan W.C."/>
            <person name="Karpen G.H."/>
            <person name="Kataoka E."/>
            <person name="Keightley P.D."/>
            <person name="Kheradpour P."/>
            <person name="Kirkness E.F."/>
            <person name="Koerich L.B."/>
            <person name="Kristiansen K."/>
            <person name="Kudrna D."/>
            <person name="Kulathinal R.J."/>
            <person name="Kumar S."/>
            <person name="Kwok R."/>
            <person name="Lander E."/>
            <person name="Langley C.H."/>
            <person name="Lapoint R."/>
            <person name="Lazzaro B.P."/>
            <person name="Lee S.J."/>
            <person name="Levesque L."/>
            <person name="Li R."/>
            <person name="Lin C.F."/>
            <person name="Lin M.F."/>
            <person name="Lindblad-Toh K."/>
            <person name="Llopart A."/>
            <person name="Long M."/>
            <person name="Low L."/>
            <person name="Lozovsky E."/>
            <person name="Lu J."/>
            <person name="Luo M."/>
            <person name="Machado C.A."/>
            <person name="Makalowski W."/>
            <person name="Marzo M."/>
            <person name="Matsuda M."/>
            <person name="Matzkin L."/>
            <person name="McAllister B."/>
            <person name="McBride C.S."/>
            <person name="McKernan B."/>
            <person name="McKernan K."/>
            <person name="Mendez-Lago M."/>
            <person name="Minx P."/>
            <person name="Mollenhauer M.U."/>
            <person name="Montooth K."/>
            <person name="Mount S.M."/>
            <person name="Mu X."/>
            <person name="Myers E."/>
            <person name="Negre B."/>
            <person name="Newfeld S."/>
            <person name="Nielsen R."/>
            <person name="Noor M.A."/>
            <person name="O'Grady P."/>
            <person name="Pachter L."/>
            <person name="Papaceit M."/>
            <person name="Parisi M.J."/>
            <person name="Parisi M."/>
            <person name="Parts L."/>
            <person name="Pedersen J.S."/>
            <person name="Pesole G."/>
            <person name="Phillippy A.M."/>
            <person name="Ponting C.P."/>
            <person name="Pop M."/>
            <person name="Porcelli D."/>
            <person name="Powell J.R."/>
            <person name="Prohaska S."/>
            <person name="Pruitt K."/>
            <person name="Puig M."/>
            <person name="Quesneville H."/>
            <person name="Ram K.R."/>
            <person name="Rand D."/>
            <person name="Rasmussen M.D."/>
            <person name="Reed L.K."/>
            <person name="Reenan R."/>
            <person name="Reily A."/>
            <person name="Remington K.A."/>
            <person name="Rieger T.T."/>
            <person name="Ritchie M.G."/>
            <person name="Robin C."/>
            <person name="Rogers Y.H."/>
            <person name="Rohde C."/>
            <person name="Rozas J."/>
            <person name="Rubenfield M.J."/>
            <person name="Ruiz A."/>
            <person name="Russo S."/>
            <person name="Salzberg S.L."/>
            <person name="Sanchez-Gracia A."/>
            <person name="Saranga D.J."/>
            <person name="Sato H."/>
            <person name="Schaeffer S.W."/>
            <person name="Schatz M.C."/>
            <person name="Schlenke T."/>
            <person name="Schwartz R."/>
            <person name="Segarra C."/>
            <person name="Singh R.S."/>
            <person name="Sirot L."/>
            <person name="Sirota M."/>
            <person name="Sisneros N.B."/>
            <person name="Smith C.D."/>
            <person name="Smith T.F."/>
            <person name="Spieth J."/>
            <person name="Stage D.E."/>
            <person name="Stark A."/>
            <person name="Stephan W."/>
            <person name="Strausberg R.L."/>
            <person name="Strempel S."/>
            <person name="Sturgill D."/>
            <person name="Sutton G."/>
            <person name="Sutton G.G."/>
            <person name="Tao W."/>
            <person name="Teichmann S."/>
            <person name="Tobari Y.N."/>
            <person name="Tomimura Y."/>
            <person name="Tsolas J.M."/>
            <person name="Valente V.L."/>
            <person name="Venter E."/>
            <person name="Venter J.C."/>
            <person name="Vicario S."/>
            <person name="Vieira F.G."/>
            <person name="Vilella A.J."/>
            <person name="Villasante A."/>
            <person name="Walenz B."/>
            <person name="Wang J."/>
            <person name="Wasserman M."/>
            <person name="Watts T."/>
            <person name="Wilson D."/>
            <person name="Wilson R.K."/>
            <person name="Wing R.A."/>
            <person name="Wolfner M.F."/>
            <person name="Wong A."/>
            <person name="Wong G.K."/>
            <person name="Wu C.I."/>
            <person name="Wu G."/>
            <person name="Yamamoto D."/>
            <person name="Yang H.P."/>
            <person name="Yang S.P."/>
            <person name="Yorke J.A."/>
            <person name="Yoshida K."/>
            <person name="Zdobnov E."/>
            <person name="Zhang P."/>
            <person name="Zhang Y."/>
            <person name="Zimin A.V."/>
            <person name="Baldwin J."/>
            <person name="Abdouelleil A."/>
            <person name="Abdulkadir J."/>
            <person name="Abebe A."/>
            <person name="Abera B."/>
            <person name="Abreu J."/>
            <person name="Acer S.C."/>
            <person name="Aftuck L."/>
            <person name="Alexander A."/>
            <person name="An P."/>
            <person name="Anderson E."/>
            <person name="Anderson S."/>
            <person name="Arachi H."/>
            <person name="Azer M."/>
            <person name="Bachantsang P."/>
            <person name="Barry A."/>
            <person name="Bayul T."/>
            <person name="Berlin A."/>
            <person name="Bessette D."/>
            <person name="Bloom T."/>
            <person name="Blye J."/>
            <person name="Boguslavskiy L."/>
            <person name="Bonnet C."/>
            <person name="Boukhgalter B."/>
            <person name="Bourzgui I."/>
            <person name="Brown A."/>
            <person name="Cahill P."/>
            <person name="Channer S."/>
            <person name="Cheshatsang Y."/>
            <person name="Chuda L."/>
            <person name="Citroen M."/>
            <person name="Collymore A."/>
            <person name="Cooke P."/>
            <person name="Costello M."/>
            <person name="D'Aco K."/>
            <person name="Daza R."/>
            <person name="De Haan G."/>
            <person name="DeGray S."/>
            <person name="DeMaso C."/>
            <person name="Dhargay N."/>
            <person name="Dooley K."/>
            <person name="Dooley E."/>
            <person name="Doricent M."/>
            <person name="Dorje P."/>
            <person name="Dorjee K."/>
            <person name="Dupes A."/>
            <person name="Elong R."/>
            <person name="Falk J."/>
            <person name="Farina A."/>
            <person name="Faro S."/>
            <person name="Ferguson D."/>
            <person name="Fisher S."/>
            <person name="Foley C.D."/>
            <person name="Franke A."/>
            <person name="Friedrich D."/>
            <person name="Gadbois L."/>
            <person name="Gearin G."/>
            <person name="Gearin C.R."/>
            <person name="Giannoukos G."/>
            <person name="Goode T."/>
            <person name="Graham J."/>
            <person name="Grandbois E."/>
            <person name="Grewal S."/>
            <person name="Gyaltsen K."/>
            <person name="Hafez N."/>
            <person name="Hagos B."/>
            <person name="Hall J."/>
            <person name="Henson C."/>
            <person name="Hollinger A."/>
            <person name="Honan T."/>
            <person name="Huard M.D."/>
            <person name="Hughes L."/>
            <person name="Hurhula B."/>
            <person name="Husby M.E."/>
            <person name="Kamat A."/>
            <person name="Kanga B."/>
            <person name="Kashin S."/>
            <person name="Khazanovich D."/>
            <person name="Kisner P."/>
            <person name="Lance K."/>
            <person name="Lara M."/>
            <person name="Lee W."/>
            <person name="Lennon N."/>
            <person name="Letendre F."/>
            <person name="LeVine R."/>
            <person name="Lipovsky A."/>
            <person name="Liu X."/>
            <person name="Liu J."/>
            <person name="Liu S."/>
            <person name="Lokyitsang T."/>
            <person name="Lokyitsang Y."/>
            <person name="Lubonja R."/>
            <person name="Lui A."/>
            <person name="MacDonald P."/>
            <person name="Magnisalis V."/>
            <person name="Maru K."/>
            <person name="Matthews C."/>
            <person name="McCusker W."/>
            <person name="McDonough S."/>
            <person name="Mehta T."/>
            <person name="Meldrim J."/>
            <person name="Meneus L."/>
            <person name="Mihai O."/>
            <person name="Mihalev A."/>
            <person name="Mihova T."/>
            <person name="Mittelman R."/>
            <person name="Mlenga V."/>
            <person name="Montmayeur A."/>
            <person name="Mulrain L."/>
            <person name="Navidi A."/>
            <person name="Naylor J."/>
            <person name="Negash T."/>
            <person name="Nguyen T."/>
            <person name="Nguyen N."/>
            <person name="Nicol R."/>
            <person name="Norbu C."/>
            <person name="Norbu N."/>
            <person name="Novod N."/>
            <person name="O'Neill B."/>
            <person name="Osman S."/>
            <person name="Markiewicz E."/>
            <person name="Oyono O.L."/>
            <person name="Patti C."/>
            <person name="Phunkhang P."/>
            <person name="Pierre F."/>
            <person name="Priest M."/>
            <person name="Raghuraman S."/>
            <person name="Rege F."/>
            <person name="Reyes R."/>
            <person name="Rise C."/>
            <person name="Rogov P."/>
            <person name="Ross K."/>
            <person name="Ryan E."/>
            <person name="Settipalli S."/>
            <person name="Shea T."/>
            <person name="Sherpa N."/>
            <person name="Shi L."/>
            <person name="Shih D."/>
            <person name="Sparrow T."/>
            <person name="Spaulding J."/>
            <person name="Stalker J."/>
            <person name="Stange-Thomann N."/>
            <person name="Stavropoulos S."/>
            <person name="Stone C."/>
            <person name="Strader C."/>
            <person name="Tesfaye S."/>
            <person name="Thomson T."/>
            <person name="Thoulutsang Y."/>
            <person name="Thoulutsang D."/>
            <person name="Topham K."/>
            <person name="Topping I."/>
            <person name="Tsamla T."/>
            <person name="Vassiliev H."/>
            <person name="Vo A."/>
            <person name="Wangchuk T."/>
            <person name="Wangdi T."/>
            <person name="Weiand M."/>
            <person name="Wilkinson J."/>
            <person name="Wilson A."/>
            <person name="Yadav S."/>
            <person name="Young G."/>
            <person name="Yu Q."/>
            <person name="Zembek L."/>
            <person name="Zhong D."/>
            <person name="Zimmer A."/>
            <person name="Zwirko Z."/>
            <person name="Jaffe D.B."/>
            <person name="Alvarez P."/>
            <person name="Brockman W."/>
            <person name="Butler J."/>
            <person name="Chin C."/>
            <person name="Gnerre S."/>
            <person name="Grabherr M."/>
            <person name="Kleber M."/>
            <person name="Mauceli E."/>
            <person name="MacCallum I."/>
        </authorList>
    </citation>
    <scope>NUCLEOTIDE SEQUENCE [LARGE SCALE GENOMIC DNA]</scope>
    <source>
        <strain evidence="8">Tucson 14030-0811.24</strain>
    </source>
</reference>
<keyword evidence="3" id="KW-0378">Hydrolase</keyword>
<dbReference type="Gene3D" id="3.30.420.10">
    <property type="entry name" value="Ribonuclease H-like superfamily/Ribonuclease H"/>
    <property type="match status" value="1"/>
</dbReference>
<dbReference type="NCBIfam" id="NF003765">
    <property type="entry name" value="PRK05359.1"/>
    <property type="match status" value="1"/>
</dbReference>
<evidence type="ECO:0000256" key="4">
    <source>
        <dbReference type="ARBA" id="ARBA00022839"/>
    </source>
</evidence>
<dbReference type="EMBL" id="CH964251">
    <property type="protein sequence ID" value="EDW83259.2"/>
    <property type="molecule type" value="Genomic_DNA"/>
</dbReference>
<protein>
    <recommendedName>
        <fullName evidence="5">Probable oligoribonuclease</fullName>
    </recommendedName>
</protein>
<keyword evidence="2" id="KW-0540">Nuclease</keyword>
<feature type="domain" description="Exonuclease" evidence="6">
    <location>
        <begin position="49"/>
        <end position="223"/>
    </location>
</feature>
<evidence type="ECO:0000256" key="2">
    <source>
        <dbReference type="ARBA" id="ARBA00022722"/>
    </source>
</evidence>
<dbReference type="GO" id="GO:0005739">
    <property type="term" value="C:mitochondrion"/>
    <property type="evidence" value="ECO:0007669"/>
    <property type="project" value="TreeGrafter"/>
</dbReference>
<dbReference type="HOGENOM" id="CLU_064761_2_0_1"/>
<dbReference type="PANTHER" id="PTHR11046">
    <property type="entry name" value="OLIGORIBONUCLEASE, MITOCHONDRIAL"/>
    <property type="match status" value="1"/>
</dbReference>
<dbReference type="SMR" id="B4NG42"/>
<dbReference type="eggNOG" id="KOG3242">
    <property type="taxonomic scope" value="Eukaryota"/>
</dbReference>
<gene>
    <name evidence="7" type="primary">Dwil\GK22765</name>
    <name evidence="7" type="ORF">Dwil_GK22765</name>
</gene>
<dbReference type="InterPro" id="IPR012337">
    <property type="entry name" value="RNaseH-like_sf"/>
</dbReference>
<dbReference type="FunCoup" id="B4NG42">
    <property type="interactions" value="2300"/>
</dbReference>
<dbReference type="Pfam" id="PF00929">
    <property type="entry name" value="RNase_T"/>
    <property type="match status" value="1"/>
</dbReference>
<dbReference type="InParanoid" id="B4NG42"/>
<proteinExistence type="inferred from homology"/>
<dbReference type="OrthoDB" id="270189at2759"/>
<keyword evidence="8" id="KW-1185">Reference proteome</keyword>